<evidence type="ECO:0000256" key="11">
    <source>
        <dbReference type="RuleBase" id="RU367026"/>
    </source>
</evidence>
<evidence type="ECO:0000256" key="8">
    <source>
        <dbReference type="ARBA" id="ARBA00022989"/>
    </source>
</evidence>
<keyword evidence="3 11" id="KW-0813">Transport</keyword>
<proteinExistence type="inferred from homology"/>
<evidence type="ECO:0000256" key="1">
    <source>
        <dbReference type="ARBA" id="ARBA00004477"/>
    </source>
</evidence>
<keyword evidence="10 11" id="KW-0472">Membrane</keyword>
<evidence type="ECO:0000256" key="5">
    <source>
        <dbReference type="ARBA" id="ARBA00022824"/>
    </source>
</evidence>
<dbReference type="GO" id="GO:0070973">
    <property type="term" value="P:protein localization to endoplasmic reticulum exit site"/>
    <property type="evidence" value="ECO:0007669"/>
    <property type="project" value="UniProtKB-UniRule"/>
</dbReference>
<keyword evidence="6 11" id="KW-0931">ER-Golgi transport</keyword>
<keyword evidence="5 11" id="KW-0256">Endoplasmic reticulum</keyword>
<evidence type="ECO:0000256" key="7">
    <source>
        <dbReference type="ARBA" id="ARBA00022927"/>
    </source>
</evidence>
<dbReference type="GO" id="GO:0005789">
    <property type="term" value="C:endoplasmic reticulum membrane"/>
    <property type="evidence" value="ECO:0007669"/>
    <property type="project" value="UniProtKB-SubCell"/>
</dbReference>
<evidence type="ECO:0000259" key="14">
    <source>
        <dbReference type="Pfam" id="PF18035"/>
    </source>
</evidence>
<keyword evidence="4 11" id="KW-0812">Transmembrane</keyword>
<sequence length="210" mass="23781">MTLYYSLVFALLVAEMLLFAGLIIPLPHVLKRRLFTFISESPLVAKVQYGLKITFIFILILFVDSVNRVYRVQVELAQAKQSPAGAAAVAGHERSEVQARKFYSQRNMYLCGFTLFLSLILNRTYIMILETLRLEEKIRRLEGDPKAQGKDSARLDSIGNANEIGQLKNELKKKDANAEALQRQIEGLQREYGAMGDRVSAQDSVPKKDR</sequence>
<evidence type="ECO:0000313" key="15">
    <source>
        <dbReference type="EMBL" id="CAF9929338.1"/>
    </source>
</evidence>
<keyword evidence="8 11" id="KW-1133">Transmembrane helix</keyword>
<dbReference type="PANTHER" id="PTHR12701">
    <property type="entry name" value="BCR-ASSOCIATED PROTEIN, BAP"/>
    <property type="match status" value="1"/>
</dbReference>
<dbReference type="AlphaFoldDB" id="A0A8H3FX72"/>
<evidence type="ECO:0000256" key="10">
    <source>
        <dbReference type="ARBA" id="ARBA00023136"/>
    </source>
</evidence>
<feature type="domain" description="Bap31/Bap29 cytoplasmic coiled-coil" evidence="14">
    <location>
        <begin position="162"/>
        <end position="209"/>
    </location>
</feature>
<dbReference type="Pfam" id="PF18035">
    <property type="entry name" value="Bap31_Bap29_C"/>
    <property type="match status" value="1"/>
</dbReference>
<name>A0A8H3FX72_9LECA</name>
<keyword evidence="16" id="KW-1185">Reference proteome</keyword>
<comment type="function">
    <text evidence="11">May play a role in anterograde transport of membrane proteins from the endoplasmic reticulum to the Golgi.</text>
</comment>
<reference evidence="15" key="1">
    <citation type="submission" date="2021-03" db="EMBL/GenBank/DDBJ databases">
        <authorList>
            <person name="Tagirdzhanova G."/>
        </authorList>
    </citation>
    <scope>NUCLEOTIDE SEQUENCE</scope>
</reference>
<feature type="transmembrane region" description="Helical" evidence="11">
    <location>
        <begin position="108"/>
        <end position="128"/>
    </location>
</feature>
<evidence type="ECO:0000256" key="9">
    <source>
        <dbReference type="ARBA" id="ARBA00023054"/>
    </source>
</evidence>
<dbReference type="InterPro" id="IPR008417">
    <property type="entry name" value="BAP29/BAP31"/>
</dbReference>
<evidence type="ECO:0000256" key="2">
    <source>
        <dbReference type="ARBA" id="ARBA00007956"/>
    </source>
</evidence>
<dbReference type="Pfam" id="PF05529">
    <property type="entry name" value="Bap31"/>
    <property type="match status" value="1"/>
</dbReference>
<dbReference type="Gene3D" id="1.20.5.110">
    <property type="match status" value="1"/>
</dbReference>
<protein>
    <recommendedName>
        <fullName evidence="11">Endoplasmic reticulum transmembrane protein</fullName>
    </recommendedName>
</protein>
<accession>A0A8H3FX72</accession>
<comment type="similarity">
    <text evidence="2 11">Belongs to the BCAP29/BCAP31 family.</text>
</comment>
<feature type="domain" description="BAP29/BAP31 transmembrane" evidence="13">
    <location>
        <begin position="1"/>
        <end position="140"/>
    </location>
</feature>
<dbReference type="GO" id="GO:0006886">
    <property type="term" value="P:intracellular protein transport"/>
    <property type="evidence" value="ECO:0007669"/>
    <property type="project" value="UniProtKB-UniRule"/>
</dbReference>
<dbReference type="InterPro" id="IPR040463">
    <property type="entry name" value="BAP29/BAP31_N"/>
</dbReference>
<evidence type="ECO:0000256" key="3">
    <source>
        <dbReference type="ARBA" id="ARBA00022448"/>
    </source>
</evidence>
<dbReference type="InterPro" id="IPR041672">
    <property type="entry name" value="Bap31/Bap29_C"/>
</dbReference>
<dbReference type="OrthoDB" id="435607at2759"/>
<keyword evidence="9 12" id="KW-0175">Coiled coil</keyword>
<comment type="caution">
    <text evidence="15">The sequence shown here is derived from an EMBL/GenBank/DDBJ whole genome shotgun (WGS) entry which is preliminary data.</text>
</comment>
<evidence type="ECO:0000256" key="12">
    <source>
        <dbReference type="SAM" id="Coils"/>
    </source>
</evidence>
<evidence type="ECO:0000256" key="4">
    <source>
        <dbReference type="ARBA" id="ARBA00022692"/>
    </source>
</evidence>
<dbReference type="Proteomes" id="UP000664169">
    <property type="component" value="Unassembled WGS sequence"/>
</dbReference>
<dbReference type="GO" id="GO:0006888">
    <property type="term" value="P:endoplasmic reticulum to Golgi vesicle-mediated transport"/>
    <property type="evidence" value="ECO:0007669"/>
    <property type="project" value="UniProtKB-UniRule"/>
</dbReference>
<evidence type="ECO:0000256" key="6">
    <source>
        <dbReference type="ARBA" id="ARBA00022892"/>
    </source>
</evidence>
<evidence type="ECO:0000259" key="13">
    <source>
        <dbReference type="Pfam" id="PF05529"/>
    </source>
</evidence>
<evidence type="ECO:0000313" key="16">
    <source>
        <dbReference type="Proteomes" id="UP000664169"/>
    </source>
</evidence>
<keyword evidence="7 11" id="KW-0653">Protein transport</keyword>
<feature type="coiled-coil region" evidence="12">
    <location>
        <begin position="164"/>
        <end position="198"/>
    </location>
</feature>
<dbReference type="EMBL" id="CAJPDQ010000032">
    <property type="protein sequence ID" value="CAF9929338.1"/>
    <property type="molecule type" value="Genomic_DNA"/>
</dbReference>
<comment type="subcellular location">
    <subcellularLocation>
        <location evidence="1 11">Endoplasmic reticulum membrane</location>
        <topology evidence="1 11">Multi-pass membrane protein</topology>
    </subcellularLocation>
</comment>
<dbReference type="PANTHER" id="PTHR12701:SF20">
    <property type="entry name" value="ENDOPLASMIC RETICULUM TRANSMEMBRANE PROTEIN"/>
    <property type="match status" value="1"/>
</dbReference>
<organism evidence="15 16">
    <name type="scientific">Gomphillus americanus</name>
    <dbReference type="NCBI Taxonomy" id="1940652"/>
    <lineage>
        <taxon>Eukaryota</taxon>
        <taxon>Fungi</taxon>
        <taxon>Dikarya</taxon>
        <taxon>Ascomycota</taxon>
        <taxon>Pezizomycotina</taxon>
        <taxon>Lecanoromycetes</taxon>
        <taxon>OSLEUM clade</taxon>
        <taxon>Ostropomycetidae</taxon>
        <taxon>Ostropales</taxon>
        <taxon>Graphidaceae</taxon>
        <taxon>Gomphilloideae</taxon>
        <taxon>Gomphillus</taxon>
    </lineage>
</organism>
<feature type="transmembrane region" description="Helical" evidence="11">
    <location>
        <begin position="49"/>
        <end position="70"/>
    </location>
</feature>
<feature type="transmembrane region" description="Helical" evidence="11">
    <location>
        <begin position="7"/>
        <end position="29"/>
    </location>
</feature>
<gene>
    <name evidence="15" type="ORF">GOMPHAMPRED_005374</name>
</gene>